<gene>
    <name evidence="3" type="ORF">BJF91_09080</name>
    <name evidence="2" type="ORF">GGQ71_002221</name>
</gene>
<organism evidence="3 4">
    <name type="scientific">Allorhizobium taibaishanense</name>
    <dbReference type="NCBI Taxonomy" id="887144"/>
    <lineage>
        <taxon>Bacteria</taxon>
        <taxon>Pseudomonadati</taxon>
        <taxon>Pseudomonadota</taxon>
        <taxon>Alphaproteobacteria</taxon>
        <taxon>Hyphomicrobiales</taxon>
        <taxon>Rhizobiaceae</taxon>
        <taxon>Rhizobium/Agrobacterium group</taxon>
        <taxon>Allorhizobium</taxon>
    </lineage>
</organism>
<dbReference type="Proteomes" id="UP000185598">
    <property type="component" value="Unassembled WGS sequence"/>
</dbReference>
<feature type="transmembrane region" description="Helical" evidence="1">
    <location>
        <begin position="58"/>
        <end position="79"/>
    </location>
</feature>
<keyword evidence="2" id="KW-0808">Transferase</keyword>
<evidence type="ECO:0000313" key="3">
    <source>
        <dbReference type="EMBL" id="OLP48275.1"/>
    </source>
</evidence>
<dbReference type="RefSeq" id="WP_075616329.1">
    <property type="nucleotide sequence ID" value="NZ_JACIED010000002.1"/>
</dbReference>
<dbReference type="EMBL" id="JACIED010000002">
    <property type="protein sequence ID" value="MBB4007958.1"/>
    <property type="molecule type" value="Genomic_DNA"/>
</dbReference>
<evidence type="ECO:0000256" key="1">
    <source>
        <dbReference type="SAM" id="Phobius"/>
    </source>
</evidence>
<proteinExistence type="predicted"/>
<dbReference type="Proteomes" id="UP000544107">
    <property type="component" value="Unassembled WGS sequence"/>
</dbReference>
<sequence length="88" mass="9624">MKALFTILTSLVLTIPMAILIGKFTPLGNFLFSEAGYRLLDPLFELFGSIGAEDHIDIISSLILLIGLLTSLIVTLIAAKMIFRTRGK</sequence>
<keyword evidence="1" id="KW-1133">Transmembrane helix</keyword>
<protein>
    <submittedName>
        <fullName evidence="2">Sorbitol-specific phosphotransferase system component IIC</fullName>
    </submittedName>
</protein>
<accession>A0A1Q9A130</accession>
<keyword evidence="4" id="KW-1185">Reference proteome</keyword>
<evidence type="ECO:0000313" key="2">
    <source>
        <dbReference type="EMBL" id="MBB4007958.1"/>
    </source>
</evidence>
<evidence type="ECO:0000313" key="5">
    <source>
        <dbReference type="Proteomes" id="UP000544107"/>
    </source>
</evidence>
<dbReference type="EMBL" id="MKIN01000024">
    <property type="protein sequence ID" value="OLP48275.1"/>
    <property type="molecule type" value="Genomic_DNA"/>
</dbReference>
<reference evidence="2 5" key="2">
    <citation type="submission" date="2020-08" db="EMBL/GenBank/DDBJ databases">
        <title>Genomic Encyclopedia of Type Strains, Phase IV (KMG-IV): sequencing the most valuable type-strain genomes for metagenomic binning, comparative biology and taxonomic classification.</title>
        <authorList>
            <person name="Goeker M."/>
        </authorList>
    </citation>
    <scope>NUCLEOTIDE SEQUENCE [LARGE SCALE GENOMIC DNA]</scope>
    <source>
        <strain evidence="2 5">DSM 100021</strain>
    </source>
</reference>
<evidence type="ECO:0000313" key="4">
    <source>
        <dbReference type="Proteomes" id="UP000185598"/>
    </source>
</evidence>
<reference evidence="3 4" key="1">
    <citation type="submission" date="2016-09" db="EMBL/GenBank/DDBJ databases">
        <title>Rhizobium oryziradicis sp. nov., isolated from the root of rice.</title>
        <authorList>
            <person name="Zhao J."/>
            <person name="Zhang X."/>
        </authorList>
    </citation>
    <scope>NUCLEOTIDE SEQUENCE [LARGE SCALE GENOMIC DNA]</scope>
    <source>
        <strain evidence="3 4">14971</strain>
    </source>
</reference>
<keyword evidence="1" id="KW-0472">Membrane</keyword>
<dbReference type="STRING" id="887144.BJF91_09080"/>
<dbReference type="AlphaFoldDB" id="A0A1Q9A130"/>
<name>A0A1Q9A130_9HYPH</name>
<comment type="caution">
    <text evidence="3">The sequence shown here is derived from an EMBL/GenBank/DDBJ whole genome shotgun (WGS) entry which is preliminary data.</text>
</comment>
<dbReference type="OrthoDB" id="9105829at2"/>
<keyword evidence="1" id="KW-0812">Transmembrane</keyword>
<dbReference type="GO" id="GO:0016740">
    <property type="term" value="F:transferase activity"/>
    <property type="evidence" value="ECO:0007669"/>
    <property type="project" value="UniProtKB-KW"/>
</dbReference>